<organism evidence="1">
    <name type="scientific">Arundo donax</name>
    <name type="common">Giant reed</name>
    <name type="synonym">Donax arundinaceus</name>
    <dbReference type="NCBI Taxonomy" id="35708"/>
    <lineage>
        <taxon>Eukaryota</taxon>
        <taxon>Viridiplantae</taxon>
        <taxon>Streptophyta</taxon>
        <taxon>Embryophyta</taxon>
        <taxon>Tracheophyta</taxon>
        <taxon>Spermatophyta</taxon>
        <taxon>Magnoliopsida</taxon>
        <taxon>Liliopsida</taxon>
        <taxon>Poales</taxon>
        <taxon>Poaceae</taxon>
        <taxon>PACMAD clade</taxon>
        <taxon>Arundinoideae</taxon>
        <taxon>Arundineae</taxon>
        <taxon>Arundo</taxon>
    </lineage>
</organism>
<name>A0A0A9B2I2_ARUDO</name>
<proteinExistence type="predicted"/>
<accession>A0A0A9B2I2</accession>
<evidence type="ECO:0000313" key="1">
    <source>
        <dbReference type="EMBL" id="JAD53522.1"/>
    </source>
</evidence>
<sequence length="14" mass="1556">MVCLVKVCCAFKVL</sequence>
<reference evidence="1" key="1">
    <citation type="submission" date="2014-09" db="EMBL/GenBank/DDBJ databases">
        <authorList>
            <person name="Magalhaes I.L.F."/>
            <person name="Oliveira U."/>
            <person name="Santos F.R."/>
            <person name="Vidigal T.H.D.A."/>
            <person name="Brescovit A.D."/>
            <person name="Santos A.J."/>
        </authorList>
    </citation>
    <scope>NUCLEOTIDE SEQUENCE</scope>
    <source>
        <tissue evidence="1">Shoot tissue taken approximately 20 cm above the soil surface</tissue>
    </source>
</reference>
<reference evidence="1" key="2">
    <citation type="journal article" date="2015" name="Data Brief">
        <title>Shoot transcriptome of the giant reed, Arundo donax.</title>
        <authorList>
            <person name="Barrero R.A."/>
            <person name="Guerrero F.D."/>
            <person name="Moolhuijzen P."/>
            <person name="Goolsby J.A."/>
            <person name="Tidwell J."/>
            <person name="Bellgard S.E."/>
            <person name="Bellgard M.I."/>
        </authorList>
    </citation>
    <scope>NUCLEOTIDE SEQUENCE</scope>
    <source>
        <tissue evidence="1">Shoot tissue taken approximately 20 cm above the soil surface</tissue>
    </source>
</reference>
<protein>
    <submittedName>
        <fullName evidence="1">Uncharacterized protein</fullName>
    </submittedName>
</protein>
<dbReference type="EMBL" id="GBRH01244373">
    <property type="protein sequence ID" value="JAD53522.1"/>
    <property type="molecule type" value="Transcribed_RNA"/>
</dbReference>